<dbReference type="InterPro" id="IPR050317">
    <property type="entry name" value="Plant_Fungal_Acyltransferase"/>
</dbReference>
<dbReference type="Gene3D" id="3.30.559.10">
    <property type="entry name" value="Chloramphenicol acetyltransferase-like domain"/>
    <property type="match status" value="2"/>
</dbReference>
<evidence type="ECO:0000313" key="2">
    <source>
        <dbReference type="EMBL" id="MED6133048.1"/>
    </source>
</evidence>
<evidence type="ECO:0008006" key="4">
    <source>
        <dbReference type="Google" id="ProtNLM"/>
    </source>
</evidence>
<comment type="similarity">
    <text evidence="1">Belongs to the plant acyltransferase family.</text>
</comment>
<organism evidence="2 3">
    <name type="scientific">Stylosanthes scabra</name>
    <dbReference type="NCBI Taxonomy" id="79078"/>
    <lineage>
        <taxon>Eukaryota</taxon>
        <taxon>Viridiplantae</taxon>
        <taxon>Streptophyta</taxon>
        <taxon>Embryophyta</taxon>
        <taxon>Tracheophyta</taxon>
        <taxon>Spermatophyta</taxon>
        <taxon>Magnoliopsida</taxon>
        <taxon>eudicotyledons</taxon>
        <taxon>Gunneridae</taxon>
        <taxon>Pentapetalae</taxon>
        <taxon>rosids</taxon>
        <taxon>fabids</taxon>
        <taxon>Fabales</taxon>
        <taxon>Fabaceae</taxon>
        <taxon>Papilionoideae</taxon>
        <taxon>50 kb inversion clade</taxon>
        <taxon>dalbergioids sensu lato</taxon>
        <taxon>Dalbergieae</taxon>
        <taxon>Pterocarpus clade</taxon>
        <taxon>Stylosanthes</taxon>
    </lineage>
</organism>
<dbReference type="PANTHER" id="PTHR31642:SF175">
    <property type="entry name" value="SPERMIDINE HYDROXYCINNAMOYL TRANSFERASE"/>
    <property type="match status" value="1"/>
</dbReference>
<name>A0ABU6SA43_9FABA</name>
<dbReference type="PANTHER" id="PTHR31642">
    <property type="entry name" value="TRICHOTHECENE 3-O-ACETYLTRANSFERASE"/>
    <property type="match status" value="1"/>
</dbReference>
<comment type="caution">
    <text evidence="2">The sequence shown here is derived from an EMBL/GenBank/DDBJ whole genome shotgun (WGS) entry which is preliminary data.</text>
</comment>
<dbReference type="EMBL" id="JASCZI010060504">
    <property type="protein sequence ID" value="MED6133048.1"/>
    <property type="molecule type" value="Genomic_DNA"/>
</dbReference>
<reference evidence="2 3" key="1">
    <citation type="journal article" date="2023" name="Plants (Basel)">
        <title>Bridging the Gap: Combining Genomics and Transcriptomics Approaches to Understand Stylosanthes scabra, an Orphan Legume from the Brazilian Caatinga.</title>
        <authorList>
            <person name="Ferreira-Neto J.R.C."/>
            <person name="da Silva M.D."/>
            <person name="Binneck E."/>
            <person name="de Melo N.F."/>
            <person name="da Silva R.H."/>
            <person name="de Melo A.L.T.M."/>
            <person name="Pandolfi V."/>
            <person name="Bustamante F.O."/>
            <person name="Brasileiro-Vidal A.C."/>
            <person name="Benko-Iseppon A.M."/>
        </authorList>
    </citation>
    <scope>NUCLEOTIDE SEQUENCE [LARGE SCALE GENOMIC DNA]</scope>
    <source>
        <tissue evidence="2">Leaves</tissue>
    </source>
</reference>
<protein>
    <recommendedName>
        <fullName evidence="4">Shikimate O-hydroxycinnamoyltransferase</fullName>
    </recommendedName>
</protein>
<dbReference type="Proteomes" id="UP001341840">
    <property type="component" value="Unassembled WGS sequence"/>
</dbReference>
<proteinExistence type="inferred from homology"/>
<keyword evidence="3" id="KW-1185">Reference proteome</keyword>
<evidence type="ECO:0000313" key="3">
    <source>
        <dbReference type="Proteomes" id="UP001341840"/>
    </source>
</evidence>
<dbReference type="InterPro" id="IPR023213">
    <property type="entry name" value="CAT-like_dom_sf"/>
</dbReference>
<gene>
    <name evidence="2" type="ORF">PIB30_024727</name>
</gene>
<evidence type="ECO:0000256" key="1">
    <source>
        <dbReference type="ARBA" id="ARBA00009861"/>
    </source>
</evidence>
<dbReference type="Pfam" id="PF02458">
    <property type="entry name" value="Transferase"/>
    <property type="match status" value="1"/>
</dbReference>
<sequence length="168" mass="18948">MVTIIESYVVTPKEETPKGDFFLSEIDQICRWSPTPSIYIYNNNSNLNVNELLQRMRDSLSEILGAMLIQAESTKSMDEYGDFSPNDDNIKELIPNLDYSQPIEDLPLFLAQVTKFHGGGNAVAIGTAISHPFSDGLSAFHFINSWAKLLGKFRFKPESQRKDQNILS</sequence>
<accession>A0ABU6SA43</accession>